<name>A0ABU8VBC7_9BURK</name>
<dbReference type="Proteomes" id="UP001365846">
    <property type="component" value="Unassembled WGS sequence"/>
</dbReference>
<dbReference type="PANTHER" id="PTHR39441:SF1">
    <property type="entry name" value="DUF2252 DOMAIN-CONTAINING PROTEIN"/>
    <property type="match status" value="1"/>
</dbReference>
<accession>A0ABU8VBC7</accession>
<dbReference type="Pfam" id="PF10009">
    <property type="entry name" value="DUF2252"/>
    <property type="match status" value="1"/>
</dbReference>
<evidence type="ECO:0000313" key="1">
    <source>
        <dbReference type="EMBL" id="MEJ8810957.1"/>
    </source>
</evidence>
<gene>
    <name evidence="1" type="ORF">WKW77_07735</name>
</gene>
<keyword evidence="2" id="KW-1185">Reference proteome</keyword>
<dbReference type="PANTHER" id="PTHR39441">
    <property type="entry name" value="DUF2252 DOMAIN-CONTAINING PROTEIN"/>
    <property type="match status" value="1"/>
</dbReference>
<dbReference type="EMBL" id="JBBKZU010000003">
    <property type="protein sequence ID" value="MEJ8810957.1"/>
    <property type="molecule type" value="Genomic_DNA"/>
</dbReference>
<sequence length="491" mass="53834">MARHNGISAIGPITAPVEELMHAFTARRPGVEERMAAGKALRERIPRTSHADFERPRGVDPVAILRRQAKTRIPELIPVRHARMMQSPFAFLRGSAAVMAADLARSRTTGLEVQACGDMHVANFGVFASAERQLVFAINDFDETQHGPWEWDVKRLAASAYVAAQYLGGSIADCEAAAHQATSTYRERMRRYAGMGTLEVWYDTIDSDRLIESLPMAFRGAAAAVLEKARRRTHLQVLDKMTDLVDDQHRIVEQHPFIVRSTRTSTGRPVQDALGHALAAYLESLAPDRRLLLSRYRIIDVAQKVVGVGSVGTRCWVVLLQGRDEDDPLFLQMKEAQPSVLAAHLPARSDVPANQGQRVVMGQRLIQGSPDIFLGWGHIDGVDFYIRQLRDMKGGVDLEPGMTTPAGFVEYSGLCGWALALAHAKSGDAASIGGYLGKSDVFDDAMVRFAAAYAEQTQHDYNAFAAAAREGIIEVAALERLATQAQPQEAG</sequence>
<reference evidence="1 2" key="1">
    <citation type="submission" date="2024-03" db="EMBL/GenBank/DDBJ databases">
        <title>Novel species of the genus Variovorax.</title>
        <authorList>
            <person name="Liu Q."/>
            <person name="Xin Y.-H."/>
        </authorList>
    </citation>
    <scope>NUCLEOTIDE SEQUENCE [LARGE SCALE GENOMIC DNA]</scope>
    <source>
        <strain evidence="1 2">KACC 18899</strain>
    </source>
</reference>
<proteinExistence type="predicted"/>
<evidence type="ECO:0000313" key="2">
    <source>
        <dbReference type="Proteomes" id="UP001365846"/>
    </source>
</evidence>
<organism evidence="1 2">
    <name type="scientific">Variovorax ureilyticus</name>
    <dbReference type="NCBI Taxonomy" id="1836198"/>
    <lineage>
        <taxon>Bacteria</taxon>
        <taxon>Pseudomonadati</taxon>
        <taxon>Pseudomonadota</taxon>
        <taxon>Betaproteobacteria</taxon>
        <taxon>Burkholderiales</taxon>
        <taxon>Comamonadaceae</taxon>
        <taxon>Variovorax</taxon>
    </lineage>
</organism>
<comment type="caution">
    <text evidence="1">The sequence shown here is derived from an EMBL/GenBank/DDBJ whole genome shotgun (WGS) entry which is preliminary data.</text>
</comment>
<dbReference type="RefSeq" id="WP_340356276.1">
    <property type="nucleotide sequence ID" value="NZ_JBBKZU010000003.1"/>
</dbReference>
<protein>
    <submittedName>
        <fullName evidence="1">DUF2252 domain-containing protein</fullName>
    </submittedName>
</protein>
<dbReference type="InterPro" id="IPR018721">
    <property type="entry name" value="DUF2252"/>
</dbReference>